<dbReference type="Proteomes" id="UP000828941">
    <property type="component" value="Chromosome 4"/>
</dbReference>
<name>A0ACB9PLY5_BAUVA</name>
<evidence type="ECO:0000313" key="2">
    <source>
        <dbReference type="Proteomes" id="UP000828941"/>
    </source>
</evidence>
<gene>
    <name evidence="1" type="ORF">L6164_010123</name>
</gene>
<sequence>MIASMVMCKPAQVRQPLNNMPSANSSGGQMLNLTNLNLPCQKEKVVLVMGATGAGKTRLSIDLATYFPAEIINSDKMQVYEGLDIVTNKITKEEQRGVPHHLLGTQNPNSEFTAADFCDMTTLAVESITGRGQLPIIVGGSNSYIEALIDDDDYKFRSRYDCCCLWVDVSMPVLHPYIDERVDQMFNNGMLNELRSFYNPNGDYSRGIRKAIGVPEFDQYFRSEPFRDEETRIKLLQQAIREVKENTSKLAIKQLRKIHTLRNVKRWKIHHLDATPVFRKKGKDANETWKELVAEPSVRIVAEFLYNVNTANVGATLRLPTLATAIATATC</sequence>
<protein>
    <submittedName>
        <fullName evidence="1">Uncharacterized protein</fullName>
    </submittedName>
</protein>
<dbReference type="EMBL" id="CM039429">
    <property type="protein sequence ID" value="KAI4349545.1"/>
    <property type="molecule type" value="Genomic_DNA"/>
</dbReference>
<organism evidence="1 2">
    <name type="scientific">Bauhinia variegata</name>
    <name type="common">Purple orchid tree</name>
    <name type="synonym">Phanera variegata</name>
    <dbReference type="NCBI Taxonomy" id="167791"/>
    <lineage>
        <taxon>Eukaryota</taxon>
        <taxon>Viridiplantae</taxon>
        <taxon>Streptophyta</taxon>
        <taxon>Embryophyta</taxon>
        <taxon>Tracheophyta</taxon>
        <taxon>Spermatophyta</taxon>
        <taxon>Magnoliopsida</taxon>
        <taxon>eudicotyledons</taxon>
        <taxon>Gunneridae</taxon>
        <taxon>Pentapetalae</taxon>
        <taxon>rosids</taxon>
        <taxon>fabids</taxon>
        <taxon>Fabales</taxon>
        <taxon>Fabaceae</taxon>
        <taxon>Cercidoideae</taxon>
        <taxon>Cercideae</taxon>
        <taxon>Bauhiniinae</taxon>
        <taxon>Bauhinia</taxon>
    </lineage>
</organism>
<accession>A0ACB9PLY5</accession>
<evidence type="ECO:0000313" key="1">
    <source>
        <dbReference type="EMBL" id="KAI4349545.1"/>
    </source>
</evidence>
<comment type="caution">
    <text evidence="1">The sequence shown here is derived from an EMBL/GenBank/DDBJ whole genome shotgun (WGS) entry which is preliminary data.</text>
</comment>
<proteinExistence type="predicted"/>
<reference evidence="1 2" key="1">
    <citation type="journal article" date="2022" name="DNA Res.">
        <title>Chromosomal-level genome assembly of the orchid tree Bauhinia variegata (Leguminosae; Cercidoideae) supports the allotetraploid origin hypothesis of Bauhinia.</title>
        <authorList>
            <person name="Zhong Y."/>
            <person name="Chen Y."/>
            <person name="Zheng D."/>
            <person name="Pang J."/>
            <person name="Liu Y."/>
            <person name="Luo S."/>
            <person name="Meng S."/>
            <person name="Qian L."/>
            <person name="Wei D."/>
            <person name="Dai S."/>
            <person name="Zhou R."/>
        </authorList>
    </citation>
    <scope>NUCLEOTIDE SEQUENCE [LARGE SCALE GENOMIC DNA]</scope>
    <source>
        <strain evidence="1">BV-YZ2020</strain>
    </source>
</reference>
<keyword evidence="2" id="KW-1185">Reference proteome</keyword>